<proteinExistence type="predicted"/>
<sequence length="49" mass="5144">MTWKPVAYTITSASRKTSRPVPSAVTIPSCVIRSMRSVISSVFGSATAG</sequence>
<accession>A0A655JD85</accession>
<dbReference type="EMBL" id="CFOE01000156">
    <property type="protein sequence ID" value="CFE39144.1"/>
    <property type="molecule type" value="Genomic_DNA"/>
</dbReference>
<dbReference type="EMBL" id="CHKL01000761">
    <property type="protein sequence ID" value="COX27947.1"/>
    <property type="molecule type" value="Genomic_DNA"/>
</dbReference>
<dbReference type="Proteomes" id="UP000048600">
    <property type="component" value="Unassembled WGS sequence"/>
</dbReference>
<gene>
    <name evidence="1" type="ORF">ERS007681_01516</name>
    <name evidence="2" type="ORF">ERS007720_03199</name>
    <name evidence="4" type="ORF">ERS007739_01018</name>
    <name evidence="3" type="ORF">ERS007741_04112</name>
</gene>
<dbReference type="Proteomes" id="UP000044938">
    <property type="component" value="Unassembled WGS sequence"/>
</dbReference>
<evidence type="ECO:0000313" key="8">
    <source>
        <dbReference type="Proteomes" id="UP000048600"/>
    </source>
</evidence>
<evidence type="ECO:0000313" key="6">
    <source>
        <dbReference type="Proteomes" id="UP000044938"/>
    </source>
</evidence>
<dbReference type="Proteomes" id="UP000039021">
    <property type="component" value="Unassembled WGS sequence"/>
</dbReference>
<organism evidence="2 6">
    <name type="scientific">Mycobacterium tuberculosis</name>
    <dbReference type="NCBI Taxonomy" id="1773"/>
    <lineage>
        <taxon>Bacteria</taxon>
        <taxon>Bacillati</taxon>
        <taxon>Actinomycetota</taxon>
        <taxon>Actinomycetes</taxon>
        <taxon>Mycobacteriales</taxon>
        <taxon>Mycobacteriaceae</taxon>
        <taxon>Mycobacterium</taxon>
        <taxon>Mycobacterium tuberculosis complex</taxon>
    </lineage>
</organism>
<protein>
    <submittedName>
        <fullName evidence="2">Uncharacterized protein</fullName>
    </submittedName>
</protein>
<evidence type="ECO:0000313" key="1">
    <source>
        <dbReference type="EMBL" id="CFE39144.1"/>
    </source>
</evidence>
<evidence type="ECO:0000313" key="4">
    <source>
        <dbReference type="EMBL" id="COX29218.1"/>
    </source>
</evidence>
<evidence type="ECO:0000313" key="5">
    <source>
        <dbReference type="Proteomes" id="UP000039021"/>
    </source>
</evidence>
<reference evidence="5 6" key="1">
    <citation type="submission" date="2015-03" db="EMBL/GenBank/DDBJ databases">
        <authorList>
            <consortium name="Pathogen Informatics"/>
        </authorList>
    </citation>
    <scope>NUCLEOTIDE SEQUENCE [LARGE SCALE GENOMIC DNA]</scope>
    <source>
        <strain evidence="1 7">G09901357</strain>
        <strain evidence="2 6">M09401471</strain>
        <strain evidence="5">N09902308</strain>
        <strain evidence="3 8">P00601463</strain>
    </source>
</reference>
<evidence type="ECO:0000313" key="3">
    <source>
        <dbReference type="EMBL" id="COX27947.1"/>
    </source>
</evidence>
<dbReference type="Proteomes" id="UP000048289">
    <property type="component" value="Unassembled WGS sequence"/>
</dbReference>
<name>A0A655JD85_MYCTX</name>
<dbReference type="EMBL" id="CSBK01000348">
    <property type="protein sequence ID" value="COX29218.1"/>
    <property type="molecule type" value="Genomic_DNA"/>
</dbReference>
<dbReference type="EMBL" id="CSAJ01000486">
    <property type="protein sequence ID" value="COW74627.1"/>
    <property type="molecule type" value="Genomic_DNA"/>
</dbReference>
<dbReference type="AlphaFoldDB" id="A0A655JD85"/>
<evidence type="ECO:0000313" key="7">
    <source>
        <dbReference type="Proteomes" id="UP000048289"/>
    </source>
</evidence>
<reference evidence="4" key="2">
    <citation type="submission" date="2015-03" db="EMBL/GenBank/DDBJ databases">
        <authorList>
            <consortium name="Pathogen Informatics"/>
            <person name="Murphy D."/>
        </authorList>
    </citation>
    <scope>NUCLEOTIDE SEQUENCE</scope>
    <source>
        <strain evidence="4">N09902308</strain>
    </source>
</reference>
<evidence type="ECO:0000313" key="2">
    <source>
        <dbReference type="EMBL" id="COW74627.1"/>
    </source>
</evidence>